<evidence type="ECO:0000313" key="1">
    <source>
        <dbReference type="EMBL" id="KAF0748528.1"/>
    </source>
</evidence>
<dbReference type="EMBL" id="VUJU01006440">
    <property type="protein sequence ID" value="KAF0748528.1"/>
    <property type="molecule type" value="Genomic_DNA"/>
</dbReference>
<dbReference type="Proteomes" id="UP000478052">
    <property type="component" value="Unassembled WGS sequence"/>
</dbReference>
<name>A0A6G0Y3X1_APHCR</name>
<sequence>NPNRKYFHFGLTESLLKYYSSINNIPNIVELVIGIDGLPIARCSNSQLWPILAYVKPENSFEKKTCIPCWFILG</sequence>
<dbReference type="OrthoDB" id="10062362at2759"/>
<proteinExistence type="predicted"/>
<reference evidence="1 2" key="1">
    <citation type="submission" date="2019-08" db="EMBL/GenBank/DDBJ databases">
        <title>Whole genome of Aphis craccivora.</title>
        <authorList>
            <person name="Voronova N.V."/>
            <person name="Shulinski R.S."/>
            <person name="Bandarenka Y.V."/>
            <person name="Zhorov D.G."/>
            <person name="Warner D."/>
        </authorList>
    </citation>
    <scope>NUCLEOTIDE SEQUENCE [LARGE SCALE GENOMIC DNA]</scope>
    <source>
        <strain evidence="1">180601</strain>
        <tissue evidence="1">Whole Body</tissue>
    </source>
</reference>
<evidence type="ECO:0000313" key="2">
    <source>
        <dbReference type="Proteomes" id="UP000478052"/>
    </source>
</evidence>
<organism evidence="1 2">
    <name type="scientific">Aphis craccivora</name>
    <name type="common">Cowpea aphid</name>
    <dbReference type="NCBI Taxonomy" id="307492"/>
    <lineage>
        <taxon>Eukaryota</taxon>
        <taxon>Metazoa</taxon>
        <taxon>Ecdysozoa</taxon>
        <taxon>Arthropoda</taxon>
        <taxon>Hexapoda</taxon>
        <taxon>Insecta</taxon>
        <taxon>Pterygota</taxon>
        <taxon>Neoptera</taxon>
        <taxon>Paraneoptera</taxon>
        <taxon>Hemiptera</taxon>
        <taxon>Sternorrhyncha</taxon>
        <taxon>Aphidomorpha</taxon>
        <taxon>Aphidoidea</taxon>
        <taxon>Aphididae</taxon>
        <taxon>Aphidini</taxon>
        <taxon>Aphis</taxon>
        <taxon>Aphis</taxon>
    </lineage>
</organism>
<feature type="non-terminal residue" evidence="1">
    <location>
        <position position="1"/>
    </location>
</feature>
<keyword evidence="2" id="KW-1185">Reference proteome</keyword>
<protein>
    <submittedName>
        <fullName evidence="1">Uncharacterized protein</fullName>
    </submittedName>
</protein>
<accession>A0A6G0Y3X1</accession>
<gene>
    <name evidence="1" type="ORF">FWK35_00018783</name>
</gene>
<dbReference type="AlphaFoldDB" id="A0A6G0Y3X1"/>
<comment type="caution">
    <text evidence="1">The sequence shown here is derived from an EMBL/GenBank/DDBJ whole genome shotgun (WGS) entry which is preliminary data.</text>
</comment>